<organism evidence="1 2">
    <name type="scientific">Sphingomonas rubra</name>
    <dbReference type="NCBI Taxonomy" id="634430"/>
    <lineage>
        <taxon>Bacteria</taxon>
        <taxon>Pseudomonadati</taxon>
        <taxon>Pseudomonadota</taxon>
        <taxon>Alphaproteobacteria</taxon>
        <taxon>Sphingomonadales</taxon>
        <taxon>Sphingomonadaceae</taxon>
        <taxon>Sphingomonas</taxon>
    </lineage>
</organism>
<dbReference type="EMBL" id="FOXP01000006">
    <property type="protein sequence ID" value="SFP73133.1"/>
    <property type="molecule type" value="Genomic_DNA"/>
</dbReference>
<dbReference type="CDD" id="cd19166">
    <property type="entry name" value="HemeO-bac"/>
    <property type="match status" value="1"/>
</dbReference>
<dbReference type="AlphaFoldDB" id="A0A1I5SQW4"/>
<evidence type="ECO:0000313" key="1">
    <source>
        <dbReference type="EMBL" id="SFP73133.1"/>
    </source>
</evidence>
<dbReference type="Proteomes" id="UP000199586">
    <property type="component" value="Unassembled WGS sequence"/>
</dbReference>
<proteinExistence type="predicted"/>
<dbReference type="Gene3D" id="1.20.910.10">
    <property type="entry name" value="Heme oxygenase-like"/>
    <property type="match status" value="1"/>
</dbReference>
<dbReference type="RefSeq" id="WP_245739201.1">
    <property type="nucleotide sequence ID" value="NZ_FOXP01000006.1"/>
</dbReference>
<name>A0A1I5SQW4_9SPHN</name>
<dbReference type="STRING" id="634430.SAMN04488241_10673"/>
<dbReference type="SUPFAM" id="SSF48613">
    <property type="entry name" value="Heme oxygenase-like"/>
    <property type="match status" value="1"/>
</dbReference>
<sequence length="173" mass="17808">MTVPAFAISRLRSHTAPAHDAVDAAFGAHDLSAPDSYRAFLLAHALALPAAEAVFAAHADLPPWRERTTLLAADLADLGRAMPAPLAFDLPALPGAAWGALYVTEGSRLGGIMLARGVPATLPSRYLGARHRSGEWRTLLAAIDTAGESGGDAWVAGAIAGADACFALYGRAA</sequence>
<gene>
    <name evidence="1" type="ORF">SAMN04488241_10673</name>
</gene>
<dbReference type="InterPro" id="IPR016084">
    <property type="entry name" value="Haem_Oase-like_multi-hlx"/>
</dbReference>
<protein>
    <submittedName>
        <fullName evidence="1">Heme oxygenase</fullName>
    </submittedName>
</protein>
<evidence type="ECO:0000313" key="2">
    <source>
        <dbReference type="Proteomes" id="UP000199586"/>
    </source>
</evidence>
<keyword evidence="2" id="KW-1185">Reference proteome</keyword>
<accession>A0A1I5SQW4</accession>
<reference evidence="1 2" key="1">
    <citation type="submission" date="2016-10" db="EMBL/GenBank/DDBJ databases">
        <authorList>
            <person name="de Groot N.N."/>
        </authorList>
    </citation>
    <scope>NUCLEOTIDE SEQUENCE [LARGE SCALE GENOMIC DNA]</scope>
    <source>
        <strain evidence="1 2">CGMCC 1.9113</strain>
    </source>
</reference>